<proteinExistence type="predicted"/>
<reference evidence="1 2" key="1">
    <citation type="journal article" date="2016" name="Nat. Commun.">
        <title>Thousands of microbial genomes shed light on interconnected biogeochemical processes in an aquifer system.</title>
        <authorList>
            <person name="Anantharaman K."/>
            <person name="Brown C.T."/>
            <person name="Hug L.A."/>
            <person name="Sharon I."/>
            <person name="Castelle C.J."/>
            <person name="Probst A.J."/>
            <person name="Thomas B.C."/>
            <person name="Singh A."/>
            <person name="Wilkins M.J."/>
            <person name="Karaoz U."/>
            <person name="Brodie E.L."/>
            <person name="Williams K.H."/>
            <person name="Hubbard S.S."/>
            <person name="Banfield J.F."/>
        </authorList>
    </citation>
    <scope>NUCLEOTIDE SEQUENCE [LARGE SCALE GENOMIC DNA]</scope>
</reference>
<dbReference type="AlphaFoldDB" id="A0A1F7GGX6"/>
<dbReference type="EMBL" id="MFZI01000073">
    <property type="protein sequence ID" value="OGK18218.1"/>
    <property type="molecule type" value="Genomic_DNA"/>
</dbReference>
<evidence type="ECO:0000313" key="2">
    <source>
        <dbReference type="Proteomes" id="UP000177026"/>
    </source>
</evidence>
<comment type="caution">
    <text evidence="1">The sequence shown here is derived from an EMBL/GenBank/DDBJ whole genome shotgun (WGS) entry which is preliminary data.</text>
</comment>
<accession>A0A1F7GGX6</accession>
<name>A0A1F7GGX6_9BACT</name>
<organism evidence="1 2">
    <name type="scientific">Candidatus Roizmanbacteria bacterium RIFCSPHIGHO2_01_FULL_39_8</name>
    <dbReference type="NCBI Taxonomy" id="1802033"/>
    <lineage>
        <taxon>Bacteria</taxon>
        <taxon>Candidatus Roizmaniibacteriota</taxon>
    </lineage>
</organism>
<sequence length="311" mass="35283">MPKTIEITPEQLERIDPNALNQLGQYIFGLLTSGKFRTYGELVQAINTPGVSENEMAAWVSGLKQTKRRTKATNTFEEANEFFLAHHLLQEVRDHSGINPKAQYLAQVFTEIDLARREFGPTNNKGIMKKVADKMKIHPQHLAMVATIVRFELTQHAMIQQDRIADQYLEAIRTVGNKKLSPESKGWFRLGKRPEDDQRLRGIAETLGRVGSIDDYNRIPNVPNEWLNAIFLESISPARQLLTNQNNFSSLDVDILERLSQGNRLNKIVQEVGQVSGLGEGPIKTWRNLLLYGSPTDIIQQRGFTNVVKRP</sequence>
<evidence type="ECO:0000313" key="1">
    <source>
        <dbReference type="EMBL" id="OGK18218.1"/>
    </source>
</evidence>
<dbReference type="Proteomes" id="UP000177026">
    <property type="component" value="Unassembled WGS sequence"/>
</dbReference>
<protein>
    <submittedName>
        <fullName evidence="1">Uncharacterized protein</fullName>
    </submittedName>
</protein>
<gene>
    <name evidence="1" type="ORF">A2866_06545</name>
</gene>